<evidence type="ECO:0008006" key="6">
    <source>
        <dbReference type="Google" id="ProtNLM"/>
    </source>
</evidence>
<evidence type="ECO:0000256" key="3">
    <source>
        <dbReference type="SAM" id="Phobius"/>
    </source>
</evidence>
<reference evidence="4 5" key="1">
    <citation type="submission" date="2019-10" db="EMBL/GenBank/DDBJ databases">
        <authorList>
            <person name="Palmer J.M."/>
        </authorList>
    </citation>
    <scope>NUCLEOTIDE SEQUENCE [LARGE SCALE GENOMIC DNA]</scope>
    <source>
        <strain evidence="4 5">TWF694</strain>
    </source>
</reference>
<keyword evidence="1" id="KW-0175">Coiled coil</keyword>
<name>A0AAV9XDF2_9PEZI</name>
<proteinExistence type="predicted"/>
<evidence type="ECO:0000256" key="2">
    <source>
        <dbReference type="SAM" id="MobiDB-lite"/>
    </source>
</evidence>
<evidence type="ECO:0000313" key="5">
    <source>
        <dbReference type="Proteomes" id="UP001365542"/>
    </source>
</evidence>
<evidence type="ECO:0000313" key="4">
    <source>
        <dbReference type="EMBL" id="KAK6540130.1"/>
    </source>
</evidence>
<dbReference type="AlphaFoldDB" id="A0AAV9XDF2"/>
<organism evidence="4 5">
    <name type="scientific">Orbilia ellipsospora</name>
    <dbReference type="NCBI Taxonomy" id="2528407"/>
    <lineage>
        <taxon>Eukaryota</taxon>
        <taxon>Fungi</taxon>
        <taxon>Dikarya</taxon>
        <taxon>Ascomycota</taxon>
        <taxon>Pezizomycotina</taxon>
        <taxon>Orbiliomycetes</taxon>
        <taxon>Orbiliales</taxon>
        <taxon>Orbiliaceae</taxon>
        <taxon>Orbilia</taxon>
    </lineage>
</organism>
<feature type="compositionally biased region" description="Basic and acidic residues" evidence="2">
    <location>
        <begin position="77"/>
        <end position="88"/>
    </location>
</feature>
<dbReference type="Proteomes" id="UP001365542">
    <property type="component" value="Unassembled WGS sequence"/>
</dbReference>
<keyword evidence="3" id="KW-0812">Transmembrane</keyword>
<gene>
    <name evidence="4" type="ORF">TWF694_008952</name>
</gene>
<keyword evidence="5" id="KW-1185">Reference proteome</keyword>
<feature type="compositionally biased region" description="Low complexity" evidence="2">
    <location>
        <begin position="62"/>
        <end position="72"/>
    </location>
</feature>
<sequence>MSTTPPPLSTLLQNSYLKNFITLLPFLFLGSLILFLLNRAESLRVGAGLQPPQSIPQPTNPPQNDQPQPQTDTTDENPQRDQNDDRPQEQGQEEEEEVDVNEFLAEAGGIADGDFDPDFDADDNDDTGGPANPAAPRPPRNRGIVGKKKARNLEMRDRRRAYNEFIQSQARDRREREKALDDDLQEALYTEKQRRALAEIKIEKQKLLEKEAKREAEEKNQKYKLALRNAIDSIKGCGKVSLRALGHRVGKDEEWVKKNLNVGDISANADSEGVYSIVTESGWLVRIGKEEMAGLGKRLEGAGKMSWEDLSYELEDSLKRL</sequence>
<feature type="compositionally biased region" description="Acidic residues" evidence="2">
    <location>
        <begin position="113"/>
        <end position="126"/>
    </location>
</feature>
<feature type="transmembrane region" description="Helical" evidence="3">
    <location>
        <begin position="20"/>
        <end position="37"/>
    </location>
</feature>
<comment type="caution">
    <text evidence="4">The sequence shown here is derived from an EMBL/GenBank/DDBJ whole genome shotgun (WGS) entry which is preliminary data.</text>
</comment>
<dbReference type="EMBL" id="JAVHJO010000005">
    <property type="protein sequence ID" value="KAK6540130.1"/>
    <property type="molecule type" value="Genomic_DNA"/>
</dbReference>
<feature type="coiled-coil region" evidence="1">
    <location>
        <begin position="190"/>
        <end position="233"/>
    </location>
</feature>
<accession>A0AAV9XDF2</accession>
<feature type="compositionally biased region" description="Acidic residues" evidence="2">
    <location>
        <begin position="91"/>
        <end position="100"/>
    </location>
</feature>
<protein>
    <recommendedName>
        <fullName evidence="6">DDRGK domain-containing protein 1</fullName>
    </recommendedName>
</protein>
<feature type="region of interest" description="Disordered" evidence="2">
    <location>
        <begin position="48"/>
        <end position="156"/>
    </location>
</feature>
<keyword evidence="3" id="KW-1133">Transmembrane helix</keyword>
<keyword evidence="3" id="KW-0472">Membrane</keyword>
<evidence type="ECO:0000256" key="1">
    <source>
        <dbReference type="SAM" id="Coils"/>
    </source>
</evidence>